<protein>
    <recommendedName>
        <fullName evidence="3">Secreted protein</fullName>
    </recommendedName>
</protein>
<name>A0A7W9KLL6_9PSEU</name>
<dbReference type="AlphaFoldDB" id="A0A7W9KLL6"/>
<proteinExistence type="predicted"/>
<gene>
    <name evidence="1" type="ORF">BJ998_005913</name>
</gene>
<evidence type="ECO:0000313" key="2">
    <source>
        <dbReference type="Proteomes" id="UP000585638"/>
    </source>
</evidence>
<sequence length="181" mass="21014">MGASRPVLLLDVDGPLNPYMADRNRRPDGYSTYRTKPRSWIAANRHRPEAFVRPLRVWLNAGHGARLLALPYDLVWATTWQDEANEWIGPPLQLPELPWLDWPRGHEEDPDGIHWKTRHIVDWAAGRPFAWVDDEIAPADREWVATHHAGPALLHWVDPRLGLRDEDFETLERWATQYPAT</sequence>
<accession>A0A7W9KLL6</accession>
<comment type="caution">
    <text evidence="1">The sequence shown here is derived from an EMBL/GenBank/DDBJ whole genome shotgun (WGS) entry which is preliminary data.</text>
</comment>
<dbReference type="RefSeq" id="WP_184866600.1">
    <property type="nucleotide sequence ID" value="NZ_BAAAWY010000019.1"/>
</dbReference>
<organism evidence="1 2">
    <name type="scientific">Kutzneria kofuensis</name>
    <dbReference type="NCBI Taxonomy" id="103725"/>
    <lineage>
        <taxon>Bacteria</taxon>
        <taxon>Bacillati</taxon>
        <taxon>Actinomycetota</taxon>
        <taxon>Actinomycetes</taxon>
        <taxon>Pseudonocardiales</taxon>
        <taxon>Pseudonocardiaceae</taxon>
        <taxon>Kutzneria</taxon>
    </lineage>
</organism>
<dbReference type="EMBL" id="JACHIR010000001">
    <property type="protein sequence ID" value="MBB5894717.1"/>
    <property type="molecule type" value="Genomic_DNA"/>
</dbReference>
<evidence type="ECO:0008006" key="3">
    <source>
        <dbReference type="Google" id="ProtNLM"/>
    </source>
</evidence>
<keyword evidence="2" id="KW-1185">Reference proteome</keyword>
<dbReference type="Proteomes" id="UP000585638">
    <property type="component" value="Unassembled WGS sequence"/>
</dbReference>
<reference evidence="1 2" key="1">
    <citation type="submission" date="2020-08" db="EMBL/GenBank/DDBJ databases">
        <title>Sequencing the genomes of 1000 actinobacteria strains.</title>
        <authorList>
            <person name="Klenk H.-P."/>
        </authorList>
    </citation>
    <scope>NUCLEOTIDE SEQUENCE [LARGE SCALE GENOMIC DNA]</scope>
    <source>
        <strain evidence="1 2">DSM 43851</strain>
    </source>
</reference>
<evidence type="ECO:0000313" key="1">
    <source>
        <dbReference type="EMBL" id="MBB5894717.1"/>
    </source>
</evidence>